<dbReference type="Pfam" id="PF02518">
    <property type="entry name" value="HATPase_c"/>
    <property type="match status" value="1"/>
</dbReference>
<dbReference type="PRINTS" id="PR00344">
    <property type="entry name" value="BCTRLSENSOR"/>
</dbReference>
<dbReference type="PANTHER" id="PTHR42878">
    <property type="entry name" value="TWO-COMPONENT HISTIDINE KINASE"/>
    <property type="match status" value="1"/>
</dbReference>
<dbReference type="Pfam" id="PF00512">
    <property type="entry name" value="HisKA"/>
    <property type="match status" value="1"/>
</dbReference>
<dbReference type="SUPFAM" id="SSF47384">
    <property type="entry name" value="Homodimeric domain of signal transducing histidine kinase"/>
    <property type="match status" value="1"/>
</dbReference>
<dbReference type="InterPro" id="IPR003594">
    <property type="entry name" value="HATPase_dom"/>
</dbReference>
<sequence length="608" mass="68772">MSDKQKSITDSNLTASKPLLLHRRPDSLRIITKRLITQFVGQFAIVGFIALVLMAVALFFMLIRMSQLDMNRSFTSSGLQLLVDSLEIKSGQITFDPKLLTEVKESGGWLQTLDERGNVTSSHYTPVDVPNHYNAGELAAIWSRKRPFPYSLYIWIESKDGVDYTLLYGTQDTGHLLAQKAAESALITDRTIQLPNNLEHEIRESGGWLQLLDGDMKELASLGKSEGAPSSYSVQDFILRSEYADRYAAKLSSFFDERTAQTWVLHMPLPASSHKGLFGSIQSVMIFGFAGLLAVVLLVFIILAFVYAHRFGTPILHMMDWLQHLANDDYKEPTDRKGRPRSIHKDQKLKRRYRLFTEIFISLSRLSDTLKRNEDMRIRLERTREEWIAGVTHDLKTPLSSIIGYAHMLEADDYEWTREEVREFAAIMKEKASYMDAMIGDLSITYRLKNEAQPLSFERVEMNAFIERAIIRLLQDPRLSAANVALTRMDQELYYPIDPGWFNRIIDNIVANAVLHNPPGTAVRISLSTQDDQGFVILVSDNGQGMDEATAELLFERYFRGTNTEENDQGTGLGLAIAKQLVLTHGGTIEVQSAYGAGTVIRMAFPPK</sequence>
<dbReference type="InterPro" id="IPR004358">
    <property type="entry name" value="Sig_transdc_His_kin-like_C"/>
</dbReference>
<feature type="transmembrane region" description="Helical" evidence="10">
    <location>
        <begin position="43"/>
        <end position="63"/>
    </location>
</feature>
<evidence type="ECO:0000256" key="7">
    <source>
        <dbReference type="ARBA" id="ARBA00022777"/>
    </source>
</evidence>
<dbReference type="Gene3D" id="1.10.287.130">
    <property type="match status" value="1"/>
</dbReference>
<keyword evidence="5" id="KW-0808">Transferase</keyword>
<keyword evidence="4" id="KW-0597">Phosphoprotein</keyword>
<dbReference type="InterPro" id="IPR050351">
    <property type="entry name" value="BphY/WalK/GraS-like"/>
</dbReference>
<evidence type="ECO:0000256" key="9">
    <source>
        <dbReference type="ARBA" id="ARBA00023012"/>
    </source>
</evidence>
<comment type="caution">
    <text evidence="12">The sequence shown here is derived from an EMBL/GenBank/DDBJ whole genome shotgun (WGS) entry which is preliminary data.</text>
</comment>
<dbReference type="PANTHER" id="PTHR42878:SF7">
    <property type="entry name" value="SENSOR HISTIDINE KINASE GLRK"/>
    <property type="match status" value="1"/>
</dbReference>
<dbReference type="EC" id="2.7.13.3" evidence="3"/>
<evidence type="ECO:0000256" key="5">
    <source>
        <dbReference type="ARBA" id="ARBA00022679"/>
    </source>
</evidence>
<keyword evidence="7 12" id="KW-0418">Kinase</keyword>
<keyword evidence="6" id="KW-0547">Nucleotide-binding</keyword>
<dbReference type="RefSeq" id="WP_262688048.1">
    <property type="nucleotide sequence ID" value="NZ_JAOQIO010000115.1"/>
</dbReference>
<feature type="transmembrane region" description="Helical" evidence="10">
    <location>
        <begin position="284"/>
        <end position="308"/>
    </location>
</feature>
<keyword evidence="13" id="KW-1185">Reference proteome</keyword>
<dbReference type="SMART" id="SM00387">
    <property type="entry name" value="HATPase_c"/>
    <property type="match status" value="1"/>
</dbReference>
<comment type="subcellular location">
    <subcellularLocation>
        <location evidence="2">Membrane</location>
    </subcellularLocation>
</comment>
<dbReference type="InterPro" id="IPR036890">
    <property type="entry name" value="HATPase_C_sf"/>
</dbReference>
<keyword evidence="10" id="KW-1133">Transmembrane helix</keyword>
<keyword evidence="9" id="KW-0902">Two-component regulatory system</keyword>
<dbReference type="EMBL" id="JAOQIO010000115">
    <property type="protein sequence ID" value="MCU6797238.1"/>
    <property type="molecule type" value="Genomic_DNA"/>
</dbReference>
<evidence type="ECO:0000256" key="4">
    <source>
        <dbReference type="ARBA" id="ARBA00022553"/>
    </source>
</evidence>
<evidence type="ECO:0000256" key="1">
    <source>
        <dbReference type="ARBA" id="ARBA00000085"/>
    </source>
</evidence>
<name>A0ABT2URE5_9BACL</name>
<dbReference type="Proteomes" id="UP001652445">
    <property type="component" value="Unassembled WGS sequence"/>
</dbReference>
<evidence type="ECO:0000256" key="3">
    <source>
        <dbReference type="ARBA" id="ARBA00012438"/>
    </source>
</evidence>
<keyword evidence="8" id="KW-0067">ATP-binding</keyword>
<dbReference type="Gene3D" id="3.30.565.10">
    <property type="entry name" value="Histidine kinase-like ATPase, C-terminal domain"/>
    <property type="match status" value="1"/>
</dbReference>
<gene>
    <name evidence="12" type="ORF">OB236_34430</name>
</gene>
<keyword evidence="10" id="KW-0812">Transmembrane</keyword>
<dbReference type="SUPFAM" id="SSF55874">
    <property type="entry name" value="ATPase domain of HSP90 chaperone/DNA topoisomerase II/histidine kinase"/>
    <property type="match status" value="1"/>
</dbReference>
<dbReference type="SMART" id="SM00388">
    <property type="entry name" value="HisKA"/>
    <property type="match status" value="1"/>
</dbReference>
<organism evidence="12 13">
    <name type="scientific">Paenibacillus baimaensis</name>
    <dbReference type="NCBI Taxonomy" id="2982185"/>
    <lineage>
        <taxon>Bacteria</taxon>
        <taxon>Bacillati</taxon>
        <taxon>Bacillota</taxon>
        <taxon>Bacilli</taxon>
        <taxon>Bacillales</taxon>
        <taxon>Paenibacillaceae</taxon>
        <taxon>Paenibacillus</taxon>
    </lineage>
</organism>
<dbReference type="PROSITE" id="PS50109">
    <property type="entry name" value="HIS_KIN"/>
    <property type="match status" value="1"/>
</dbReference>
<evidence type="ECO:0000259" key="11">
    <source>
        <dbReference type="PROSITE" id="PS50109"/>
    </source>
</evidence>
<dbReference type="InterPro" id="IPR036097">
    <property type="entry name" value="HisK_dim/P_sf"/>
</dbReference>
<dbReference type="InterPro" id="IPR003661">
    <property type="entry name" value="HisK_dim/P_dom"/>
</dbReference>
<evidence type="ECO:0000313" key="12">
    <source>
        <dbReference type="EMBL" id="MCU6797238.1"/>
    </source>
</evidence>
<dbReference type="CDD" id="cd00082">
    <property type="entry name" value="HisKA"/>
    <property type="match status" value="1"/>
</dbReference>
<dbReference type="InterPro" id="IPR005467">
    <property type="entry name" value="His_kinase_dom"/>
</dbReference>
<keyword evidence="10" id="KW-0472">Membrane</keyword>
<feature type="domain" description="Histidine kinase" evidence="11">
    <location>
        <begin position="390"/>
        <end position="608"/>
    </location>
</feature>
<comment type="catalytic activity">
    <reaction evidence="1">
        <text>ATP + protein L-histidine = ADP + protein N-phospho-L-histidine.</text>
        <dbReference type="EC" id="2.7.13.3"/>
    </reaction>
</comment>
<evidence type="ECO:0000313" key="13">
    <source>
        <dbReference type="Proteomes" id="UP001652445"/>
    </source>
</evidence>
<accession>A0ABT2URE5</accession>
<evidence type="ECO:0000256" key="10">
    <source>
        <dbReference type="SAM" id="Phobius"/>
    </source>
</evidence>
<evidence type="ECO:0000256" key="2">
    <source>
        <dbReference type="ARBA" id="ARBA00004370"/>
    </source>
</evidence>
<dbReference type="GO" id="GO:0016301">
    <property type="term" value="F:kinase activity"/>
    <property type="evidence" value="ECO:0007669"/>
    <property type="project" value="UniProtKB-KW"/>
</dbReference>
<dbReference type="CDD" id="cd00075">
    <property type="entry name" value="HATPase"/>
    <property type="match status" value="1"/>
</dbReference>
<evidence type="ECO:0000256" key="8">
    <source>
        <dbReference type="ARBA" id="ARBA00022840"/>
    </source>
</evidence>
<protein>
    <recommendedName>
        <fullName evidence="3">histidine kinase</fullName>
        <ecNumber evidence="3">2.7.13.3</ecNumber>
    </recommendedName>
</protein>
<reference evidence="12 13" key="1">
    <citation type="submission" date="2022-09" db="EMBL/GenBank/DDBJ databases">
        <authorList>
            <person name="Han X.L."/>
            <person name="Wang Q."/>
            <person name="Lu T."/>
        </authorList>
    </citation>
    <scope>NUCLEOTIDE SEQUENCE [LARGE SCALE GENOMIC DNA]</scope>
    <source>
        <strain evidence="12 13">WQ 127069</strain>
    </source>
</reference>
<proteinExistence type="predicted"/>
<evidence type="ECO:0000256" key="6">
    <source>
        <dbReference type="ARBA" id="ARBA00022741"/>
    </source>
</evidence>